<comment type="caution">
    <text evidence="3">The sequence shown here is derived from an EMBL/GenBank/DDBJ whole genome shotgun (WGS) entry which is preliminary data.</text>
</comment>
<dbReference type="EMBL" id="JAWCUI010000021">
    <property type="protein sequence ID" value="KAL1896740.1"/>
    <property type="molecule type" value="Genomic_DNA"/>
</dbReference>
<evidence type="ECO:0000313" key="3">
    <source>
        <dbReference type="EMBL" id="KAL1896740.1"/>
    </source>
</evidence>
<sequence>MRAASWLALGAALLFSGEPVLASRCKPSPPASSSSSLPASSSSAAPSSPSPVSSISISPSAPSSAPSSSPSSSPSSTPASALSSVSPSSSVASASPSPSLCPNLVLNPNFAEGTDGLTSWGIVAHAQIEGSHTYGPSTDCGSNPGDPATCFESYNAASAKSYTYWNQYNLPVVPGQVYTLSFRYRVIVISGGVDILYGFINGNNLGSVTVSVATADVGVWHTFSTTTPWTAPSTPTTTYPDTSLAAIQFVNGDASAEVRIQFSDVFFNTCKEGSYV</sequence>
<dbReference type="SUPFAM" id="SSF49785">
    <property type="entry name" value="Galactose-binding domain-like"/>
    <property type="match status" value="1"/>
</dbReference>
<feature type="signal peptide" evidence="2">
    <location>
        <begin position="1"/>
        <end position="22"/>
    </location>
</feature>
<keyword evidence="2" id="KW-0732">Signal</keyword>
<feature type="chain" id="PRO_5046894624" description="CBM-cenC domain-containing protein" evidence="2">
    <location>
        <begin position="23"/>
        <end position="276"/>
    </location>
</feature>
<accession>A0ABR3Z7V2</accession>
<evidence type="ECO:0000256" key="2">
    <source>
        <dbReference type="SAM" id="SignalP"/>
    </source>
</evidence>
<evidence type="ECO:0000256" key="1">
    <source>
        <dbReference type="SAM" id="MobiDB-lite"/>
    </source>
</evidence>
<feature type="compositionally biased region" description="Low complexity" evidence="1">
    <location>
        <begin position="31"/>
        <end position="88"/>
    </location>
</feature>
<organism evidence="3 4">
    <name type="scientific">Sporothrix stenoceras</name>
    <dbReference type="NCBI Taxonomy" id="5173"/>
    <lineage>
        <taxon>Eukaryota</taxon>
        <taxon>Fungi</taxon>
        <taxon>Dikarya</taxon>
        <taxon>Ascomycota</taxon>
        <taxon>Pezizomycotina</taxon>
        <taxon>Sordariomycetes</taxon>
        <taxon>Sordariomycetidae</taxon>
        <taxon>Ophiostomatales</taxon>
        <taxon>Ophiostomataceae</taxon>
        <taxon>Sporothrix</taxon>
    </lineage>
</organism>
<proteinExistence type="predicted"/>
<evidence type="ECO:0000313" key="4">
    <source>
        <dbReference type="Proteomes" id="UP001583186"/>
    </source>
</evidence>
<evidence type="ECO:0008006" key="5">
    <source>
        <dbReference type="Google" id="ProtNLM"/>
    </source>
</evidence>
<keyword evidence="4" id="KW-1185">Reference proteome</keyword>
<dbReference type="Gene3D" id="2.60.120.260">
    <property type="entry name" value="Galactose-binding domain-like"/>
    <property type="match status" value="1"/>
</dbReference>
<dbReference type="InterPro" id="IPR008979">
    <property type="entry name" value="Galactose-bd-like_sf"/>
</dbReference>
<feature type="region of interest" description="Disordered" evidence="1">
    <location>
        <begin position="23"/>
        <end position="88"/>
    </location>
</feature>
<reference evidence="3 4" key="1">
    <citation type="journal article" date="2024" name="IMA Fungus">
        <title>IMA Genome - F19 : A genome assembly and annotation guide to empower mycologists, including annotated draft genome sequences of Ceratocystis pirilliformis, Diaporthe australafricana, Fusarium ophioides, Paecilomyces lecythidis, and Sporothrix stenoceras.</title>
        <authorList>
            <person name="Aylward J."/>
            <person name="Wilson A.M."/>
            <person name="Visagie C.M."/>
            <person name="Spraker J."/>
            <person name="Barnes I."/>
            <person name="Buitendag C."/>
            <person name="Ceriani C."/>
            <person name="Del Mar Angel L."/>
            <person name="du Plessis D."/>
            <person name="Fuchs T."/>
            <person name="Gasser K."/>
            <person name="Kramer D."/>
            <person name="Li W."/>
            <person name="Munsamy K."/>
            <person name="Piso A."/>
            <person name="Price J.L."/>
            <person name="Sonnekus B."/>
            <person name="Thomas C."/>
            <person name="van der Nest A."/>
            <person name="van Dijk A."/>
            <person name="van Heerden A."/>
            <person name="van Vuuren N."/>
            <person name="Yilmaz N."/>
            <person name="Duong T.A."/>
            <person name="van der Merwe N.A."/>
            <person name="Wingfield M.J."/>
            <person name="Wingfield B.D."/>
        </authorList>
    </citation>
    <scope>NUCLEOTIDE SEQUENCE [LARGE SCALE GENOMIC DNA]</scope>
    <source>
        <strain evidence="3 4">CMW 5346</strain>
    </source>
</reference>
<gene>
    <name evidence="3" type="ORF">Sste5346_004372</name>
</gene>
<protein>
    <recommendedName>
        <fullName evidence="5">CBM-cenC domain-containing protein</fullName>
    </recommendedName>
</protein>
<dbReference type="Proteomes" id="UP001583186">
    <property type="component" value="Unassembled WGS sequence"/>
</dbReference>
<name>A0ABR3Z7V2_9PEZI</name>